<dbReference type="SUPFAM" id="SSF88946">
    <property type="entry name" value="Sigma2 domain of RNA polymerase sigma factors"/>
    <property type="match status" value="1"/>
</dbReference>
<dbReference type="InterPro" id="IPR013325">
    <property type="entry name" value="RNA_pol_sigma_r2"/>
</dbReference>
<name>A0ABU9YQU0_9PROT</name>
<dbReference type="SUPFAM" id="SSF88659">
    <property type="entry name" value="Sigma3 and sigma4 domains of RNA polymerase sigma factors"/>
    <property type="match status" value="1"/>
</dbReference>
<proteinExistence type="inferred from homology"/>
<evidence type="ECO:0000259" key="5">
    <source>
        <dbReference type="Pfam" id="PF04542"/>
    </source>
</evidence>
<dbReference type="RefSeq" id="WP_345938378.1">
    <property type="nucleotide sequence ID" value="NZ_JBBKTW010000010.1"/>
</dbReference>
<dbReference type="InterPro" id="IPR014284">
    <property type="entry name" value="RNA_pol_sigma-70_dom"/>
</dbReference>
<keyword evidence="4" id="KW-0804">Transcription</keyword>
<evidence type="ECO:0000256" key="4">
    <source>
        <dbReference type="ARBA" id="ARBA00023163"/>
    </source>
</evidence>
<dbReference type="PANTHER" id="PTHR43133">
    <property type="entry name" value="RNA POLYMERASE ECF-TYPE SIGMA FACTO"/>
    <property type="match status" value="1"/>
</dbReference>
<comment type="similarity">
    <text evidence="1">Belongs to the sigma-70 factor family. ECF subfamily.</text>
</comment>
<keyword evidence="2" id="KW-0805">Transcription regulation</keyword>
<evidence type="ECO:0000256" key="2">
    <source>
        <dbReference type="ARBA" id="ARBA00023015"/>
    </source>
</evidence>
<protein>
    <submittedName>
        <fullName evidence="7">RNA polymerase sigma factor</fullName>
    </submittedName>
</protein>
<dbReference type="InterPro" id="IPR036388">
    <property type="entry name" value="WH-like_DNA-bd_sf"/>
</dbReference>
<dbReference type="NCBIfam" id="TIGR02937">
    <property type="entry name" value="sigma70-ECF"/>
    <property type="match status" value="1"/>
</dbReference>
<organism evidence="7 8">
    <name type="scientific">Tistrella arctica</name>
    <dbReference type="NCBI Taxonomy" id="3133430"/>
    <lineage>
        <taxon>Bacteria</taxon>
        <taxon>Pseudomonadati</taxon>
        <taxon>Pseudomonadota</taxon>
        <taxon>Alphaproteobacteria</taxon>
        <taxon>Geminicoccales</taxon>
        <taxon>Geminicoccaceae</taxon>
        <taxon>Tistrella</taxon>
    </lineage>
</organism>
<gene>
    <name evidence="7" type="ORF">WG926_22925</name>
</gene>
<dbReference type="InterPro" id="IPR013249">
    <property type="entry name" value="RNA_pol_sigma70_r4_t2"/>
</dbReference>
<keyword evidence="8" id="KW-1185">Reference proteome</keyword>
<dbReference type="InterPro" id="IPR007627">
    <property type="entry name" value="RNA_pol_sigma70_r2"/>
</dbReference>
<feature type="domain" description="RNA polymerase sigma-70 region 2" evidence="5">
    <location>
        <begin position="9"/>
        <end position="83"/>
    </location>
</feature>
<sequence>MTGHTLKRLFLAHGRELQVYLTRRLRDAEMAADLTQETFLRYAERGANDQHPADRAAAIVNDRAFLFRTARNLMIDHLRSSARRQTVTTPDDQLARIAEDRPDSETALGARQMLAQVRHVIDGLPPRTRQIFVLNRIEGLSYAEVARRLDISESSVQKHLAKALVEIMRAVKPETR</sequence>
<keyword evidence="3" id="KW-0731">Sigma factor</keyword>
<dbReference type="CDD" id="cd06171">
    <property type="entry name" value="Sigma70_r4"/>
    <property type="match status" value="1"/>
</dbReference>
<dbReference type="Proteomes" id="UP001413721">
    <property type="component" value="Unassembled WGS sequence"/>
</dbReference>
<evidence type="ECO:0000313" key="8">
    <source>
        <dbReference type="Proteomes" id="UP001413721"/>
    </source>
</evidence>
<dbReference type="Gene3D" id="1.10.10.10">
    <property type="entry name" value="Winged helix-like DNA-binding domain superfamily/Winged helix DNA-binding domain"/>
    <property type="match status" value="1"/>
</dbReference>
<dbReference type="Gene3D" id="1.10.1740.10">
    <property type="match status" value="1"/>
</dbReference>
<dbReference type="InterPro" id="IPR013324">
    <property type="entry name" value="RNA_pol_sigma_r3/r4-like"/>
</dbReference>
<dbReference type="EMBL" id="JBBKTW010000010">
    <property type="protein sequence ID" value="MEN2991185.1"/>
    <property type="molecule type" value="Genomic_DNA"/>
</dbReference>
<dbReference type="PANTHER" id="PTHR43133:SF63">
    <property type="entry name" value="RNA POLYMERASE SIGMA FACTOR FECI-RELATED"/>
    <property type="match status" value="1"/>
</dbReference>
<evidence type="ECO:0000256" key="3">
    <source>
        <dbReference type="ARBA" id="ARBA00023082"/>
    </source>
</evidence>
<reference evidence="7 8" key="1">
    <citation type="submission" date="2024-03" db="EMBL/GenBank/DDBJ databases">
        <title>High-quality draft genome sequencing of Tistrella sp. BH-R2-4.</title>
        <authorList>
            <person name="Dong C."/>
        </authorList>
    </citation>
    <scope>NUCLEOTIDE SEQUENCE [LARGE SCALE GENOMIC DNA]</scope>
    <source>
        <strain evidence="7 8">BH-R2-4</strain>
    </source>
</reference>
<evidence type="ECO:0000259" key="6">
    <source>
        <dbReference type="Pfam" id="PF08281"/>
    </source>
</evidence>
<evidence type="ECO:0000256" key="1">
    <source>
        <dbReference type="ARBA" id="ARBA00010641"/>
    </source>
</evidence>
<dbReference type="InterPro" id="IPR039425">
    <property type="entry name" value="RNA_pol_sigma-70-like"/>
</dbReference>
<accession>A0ABU9YQU0</accession>
<evidence type="ECO:0000313" key="7">
    <source>
        <dbReference type="EMBL" id="MEN2991185.1"/>
    </source>
</evidence>
<feature type="domain" description="RNA polymerase sigma factor 70 region 4 type 2" evidence="6">
    <location>
        <begin position="115"/>
        <end position="165"/>
    </location>
</feature>
<dbReference type="Pfam" id="PF08281">
    <property type="entry name" value="Sigma70_r4_2"/>
    <property type="match status" value="1"/>
</dbReference>
<dbReference type="Pfam" id="PF04542">
    <property type="entry name" value="Sigma70_r2"/>
    <property type="match status" value="1"/>
</dbReference>
<comment type="caution">
    <text evidence="7">The sequence shown here is derived from an EMBL/GenBank/DDBJ whole genome shotgun (WGS) entry which is preliminary data.</text>
</comment>